<dbReference type="InterPro" id="IPR001902">
    <property type="entry name" value="SLC26A/SulP_fam"/>
</dbReference>
<dbReference type="CDD" id="cd07042">
    <property type="entry name" value="STAS_SulP_like_sulfate_transporter"/>
    <property type="match status" value="1"/>
</dbReference>
<keyword evidence="1" id="KW-1133">Transmembrane helix</keyword>
<dbReference type="InterPro" id="IPR012340">
    <property type="entry name" value="NA-bd_OB-fold"/>
</dbReference>
<sequence length="332" mass="37511">MVLGGYTRLFIGFVFANIEIGLMLAVGLSIMRVLLFVARPRTLVLGNIPDTKVYRNVDHYENANNVPGILILEIDSPIYFANSNYLRERISRWIDDEEEKIKSSGETGLQYVVLDMSAVGNIDTSGISMLDEVKKMVDQRGLKVREGDGGYNQQQEGDGVDHPPQFTNYMSFSQNVPEILKSIVDTPRLLHLTLKNSKKRRLNCCQQRDHDFLERMRHPSAAEFVKGIKRYNVEIVVADESDTAKMTLWNRATQKLLGEPAEDVISLYGDTARVMPDDIAEKILGKEGLFEVVICSQRSYDDGFNVSRLTVGDEIKDAYIMRNFPAAYEPSS</sequence>
<accession>A0ABD3DSG1</accession>
<dbReference type="SUPFAM" id="SSF52091">
    <property type="entry name" value="SpoIIaa-like"/>
    <property type="match status" value="1"/>
</dbReference>
<dbReference type="Gene3D" id="2.40.50.140">
    <property type="entry name" value="Nucleic acid-binding proteins"/>
    <property type="match status" value="1"/>
</dbReference>
<comment type="caution">
    <text evidence="3">The sequence shown here is derived from an EMBL/GenBank/DDBJ whole genome shotgun (WGS) entry which is preliminary data.</text>
</comment>
<organism evidence="3 4">
    <name type="scientific">Castilleja foliolosa</name>
    <dbReference type="NCBI Taxonomy" id="1961234"/>
    <lineage>
        <taxon>Eukaryota</taxon>
        <taxon>Viridiplantae</taxon>
        <taxon>Streptophyta</taxon>
        <taxon>Embryophyta</taxon>
        <taxon>Tracheophyta</taxon>
        <taxon>Spermatophyta</taxon>
        <taxon>Magnoliopsida</taxon>
        <taxon>eudicotyledons</taxon>
        <taxon>Gunneridae</taxon>
        <taxon>Pentapetalae</taxon>
        <taxon>asterids</taxon>
        <taxon>lamiids</taxon>
        <taxon>Lamiales</taxon>
        <taxon>Orobanchaceae</taxon>
        <taxon>Pedicularideae</taxon>
        <taxon>Castillejinae</taxon>
        <taxon>Castilleja</taxon>
    </lineage>
</organism>
<evidence type="ECO:0000256" key="1">
    <source>
        <dbReference type="SAM" id="Phobius"/>
    </source>
</evidence>
<protein>
    <recommendedName>
        <fullName evidence="2">STAS domain-containing protein</fullName>
    </recommendedName>
</protein>
<dbReference type="InterPro" id="IPR002645">
    <property type="entry name" value="STAS_dom"/>
</dbReference>
<evidence type="ECO:0000259" key="2">
    <source>
        <dbReference type="PROSITE" id="PS50801"/>
    </source>
</evidence>
<dbReference type="SUPFAM" id="SSF50249">
    <property type="entry name" value="Nucleic acid-binding proteins"/>
    <property type="match status" value="1"/>
</dbReference>
<gene>
    <name evidence="3" type="ORF">CASFOL_010405</name>
</gene>
<dbReference type="PROSITE" id="PS50801">
    <property type="entry name" value="STAS"/>
    <property type="match status" value="1"/>
</dbReference>
<evidence type="ECO:0000313" key="4">
    <source>
        <dbReference type="Proteomes" id="UP001632038"/>
    </source>
</evidence>
<keyword evidence="1" id="KW-0812">Transmembrane</keyword>
<dbReference type="AlphaFoldDB" id="A0ABD3DSG1"/>
<dbReference type="InterPro" id="IPR036513">
    <property type="entry name" value="STAS_dom_sf"/>
</dbReference>
<dbReference type="EMBL" id="JAVIJP010000013">
    <property type="protein sequence ID" value="KAL3645225.1"/>
    <property type="molecule type" value="Genomic_DNA"/>
</dbReference>
<name>A0ABD3DSG1_9LAMI</name>
<reference evidence="4" key="1">
    <citation type="journal article" date="2024" name="IScience">
        <title>Strigolactones Initiate the Formation of Haustorium-like Structures in Castilleja.</title>
        <authorList>
            <person name="Buerger M."/>
            <person name="Peterson D."/>
            <person name="Chory J."/>
        </authorList>
    </citation>
    <scope>NUCLEOTIDE SEQUENCE [LARGE SCALE GENOMIC DNA]</scope>
</reference>
<evidence type="ECO:0000313" key="3">
    <source>
        <dbReference type="EMBL" id="KAL3645225.1"/>
    </source>
</evidence>
<dbReference type="PANTHER" id="PTHR11814">
    <property type="entry name" value="SULFATE TRANSPORTER"/>
    <property type="match status" value="1"/>
</dbReference>
<dbReference type="Gene3D" id="3.30.750.24">
    <property type="entry name" value="STAS domain"/>
    <property type="match status" value="1"/>
</dbReference>
<proteinExistence type="predicted"/>
<keyword evidence="4" id="KW-1185">Reference proteome</keyword>
<keyword evidence="1" id="KW-0472">Membrane</keyword>
<feature type="domain" description="STAS" evidence="2">
    <location>
        <begin position="59"/>
        <end position="144"/>
    </location>
</feature>
<feature type="transmembrane region" description="Helical" evidence="1">
    <location>
        <begin position="6"/>
        <end position="31"/>
    </location>
</feature>
<dbReference type="Pfam" id="PF01740">
    <property type="entry name" value="STAS"/>
    <property type="match status" value="1"/>
</dbReference>
<dbReference type="Proteomes" id="UP001632038">
    <property type="component" value="Unassembled WGS sequence"/>
</dbReference>